<protein>
    <submittedName>
        <fullName evidence="1">Uncharacterized protein</fullName>
    </submittedName>
</protein>
<dbReference type="Proteomes" id="UP000887013">
    <property type="component" value="Unassembled WGS sequence"/>
</dbReference>
<accession>A0A8X6QAN6</accession>
<comment type="caution">
    <text evidence="1">The sequence shown here is derived from an EMBL/GenBank/DDBJ whole genome shotgun (WGS) entry which is preliminary data.</text>
</comment>
<gene>
    <name evidence="1" type="ORF">NPIL_657431</name>
</gene>
<dbReference type="AlphaFoldDB" id="A0A8X6QAN6"/>
<evidence type="ECO:0000313" key="2">
    <source>
        <dbReference type="Proteomes" id="UP000887013"/>
    </source>
</evidence>
<name>A0A8X6QAN6_NEPPI</name>
<dbReference type="EMBL" id="BMAW01125993">
    <property type="protein sequence ID" value="GFU14911.1"/>
    <property type="molecule type" value="Genomic_DNA"/>
</dbReference>
<proteinExistence type="predicted"/>
<reference evidence="1" key="1">
    <citation type="submission" date="2020-08" db="EMBL/GenBank/DDBJ databases">
        <title>Multicomponent nature underlies the extraordinary mechanical properties of spider dragline silk.</title>
        <authorList>
            <person name="Kono N."/>
            <person name="Nakamura H."/>
            <person name="Mori M."/>
            <person name="Yoshida Y."/>
            <person name="Ohtoshi R."/>
            <person name="Malay A.D."/>
            <person name="Moran D.A.P."/>
            <person name="Tomita M."/>
            <person name="Numata K."/>
            <person name="Arakawa K."/>
        </authorList>
    </citation>
    <scope>NUCLEOTIDE SEQUENCE</scope>
</reference>
<sequence length="117" mass="13159">MNNLISINSLIYLSDTGIKDLSRPSILLGECHLTPKPTASCKNTWVKGTGYHDNGTPRQPVFLHLLRINIYRPSLQGSTNEKQGFEKCFWPLEMSERGLLFIETTSACTQYACPVLQ</sequence>
<organism evidence="1 2">
    <name type="scientific">Nephila pilipes</name>
    <name type="common">Giant wood spider</name>
    <name type="synonym">Nephila maculata</name>
    <dbReference type="NCBI Taxonomy" id="299642"/>
    <lineage>
        <taxon>Eukaryota</taxon>
        <taxon>Metazoa</taxon>
        <taxon>Ecdysozoa</taxon>
        <taxon>Arthropoda</taxon>
        <taxon>Chelicerata</taxon>
        <taxon>Arachnida</taxon>
        <taxon>Araneae</taxon>
        <taxon>Araneomorphae</taxon>
        <taxon>Entelegynae</taxon>
        <taxon>Araneoidea</taxon>
        <taxon>Nephilidae</taxon>
        <taxon>Nephila</taxon>
    </lineage>
</organism>
<keyword evidence="2" id="KW-1185">Reference proteome</keyword>
<evidence type="ECO:0000313" key="1">
    <source>
        <dbReference type="EMBL" id="GFU14911.1"/>
    </source>
</evidence>